<dbReference type="CDD" id="cd00729">
    <property type="entry name" value="rubredoxin_SM"/>
    <property type="match status" value="1"/>
</dbReference>
<keyword evidence="3" id="KW-0479">Metal-binding</keyword>
<dbReference type="EMBL" id="FRDH01000003">
    <property type="protein sequence ID" value="SHN51623.1"/>
    <property type="molecule type" value="Genomic_DNA"/>
</dbReference>
<dbReference type="PROSITE" id="PS50903">
    <property type="entry name" value="RUBREDOXIN_LIKE"/>
    <property type="match status" value="1"/>
</dbReference>
<evidence type="ECO:0000259" key="7">
    <source>
        <dbReference type="PROSITE" id="PS50905"/>
    </source>
</evidence>
<name>A0A1M7RZB0_9FIRM</name>
<dbReference type="SUPFAM" id="SSF47240">
    <property type="entry name" value="Ferritin-like"/>
    <property type="match status" value="1"/>
</dbReference>
<protein>
    <submittedName>
        <fullName evidence="8">Rubrerythrin</fullName>
    </submittedName>
</protein>
<accession>A0A1M7RZB0</accession>
<dbReference type="PROSITE" id="PS50905">
    <property type="entry name" value="FERRITIN_LIKE"/>
    <property type="match status" value="1"/>
</dbReference>
<proteinExistence type="predicted"/>
<dbReference type="PANTHER" id="PTHR43865:SF1">
    <property type="entry name" value="RUBRERYTHRIN-RELATED"/>
    <property type="match status" value="1"/>
</dbReference>
<dbReference type="PANTHER" id="PTHR43865">
    <property type="entry name" value="RUBRERYTHRIN-RELATED"/>
    <property type="match status" value="1"/>
</dbReference>
<comment type="cofactor">
    <cofactor evidence="1">
        <name>Fe(3+)</name>
        <dbReference type="ChEBI" id="CHEBI:29034"/>
    </cofactor>
</comment>
<dbReference type="GO" id="GO:0005506">
    <property type="term" value="F:iron ion binding"/>
    <property type="evidence" value="ECO:0007669"/>
    <property type="project" value="InterPro"/>
</dbReference>
<dbReference type="InterPro" id="IPR009040">
    <property type="entry name" value="Ferritin-like_diiron"/>
</dbReference>
<reference evidence="8 9" key="1">
    <citation type="submission" date="2016-12" db="EMBL/GenBank/DDBJ databases">
        <authorList>
            <person name="Song W.-J."/>
            <person name="Kurnit D.M."/>
        </authorList>
    </citation>
    <scope>NUCLEOTIDE SEQUENCE [LARGE SCALE GENOMIC DNA]</scope>
    <source>
        <strain evidence="8 9">DSM 14810</strain>
    </source>
</reference>
<dbReference type="InterPro" id="IPR052364">
    <property type="entry name" value="Rubrerythrin"/>
</dbReference>
<dbReference type="Proteomes" id="UP000184097">
    <property type="component" value="Unassembled WGS sequence"/>
</dbReference>
<organism evidence="8 9">
    <name type="scientific">Butyrivibrio hungatei DSM 14810</name>
    <dbReference type="NCBI Taxonomy" id="1121132"/>
    <lineage>
        <taxon>Bacteria</taxon>
        <taxon>Bacillati</taxon>
        <taxon>Bacillota</taxon>
        <taxon>Clostridia</taxon>
        <taxon>Lachnospirales</taxon>
        <taxon>Lachnospiraceae</taxon>
        <taxon>Butyrivibrio</taxon>
    </lineage>
</organism>
<sequence length="185" mass="20829">MANLEPRTNELKGTETEKNLLAAFAGESEARNKYTYFASKAKKDGYVQISKLFEETANNEKEHAKLWYKILAGIGTTAENLQTAADGEGYEWKEMYPSFAKKAREEGFNDIAALFDMVAAIEKTHEERYHKLLASVEGDLVFSDDGDTIWECSNCGHIVIGPKAPEICPVCNHPQAYFMRKAENY</sequence>
<evidence type="ECO:0000313" key="9">
    <source>
        <dbReference type="Proteomes" id="UP000184097"/>
    </source>
</evidence>
<evidence type="ECO:0000259" key="6">
    <source>
        <dbReference type="PROSITE" id="PS50903"/>
    </source>
</evidence>
<dbReference type="Gene3D" id="2.20.28.10">
    <property type="match status" value="1"/>
</dbReference>
<evidence type="ECO:0000256" key="2">
    <source>
        <dbReference type="ARBA" id="ARBA00022448"/>
    </source>
</evidence>
<evidence type="ECO:0000256" key="5">
    <source>
        <dbReference type="ARBA" id="ARBA00023004"/>
    </source>
</evidence>
<dbReference type="NCBIfam" id="NF045767">
    <property type="entry name" value="RuberyRbr"/>
    <property type="match status" value="1"/>
</dbReference>
<evidence type="ECO:0000256" key="4">
    <source>
        <dbReference type="ARBA" id="ARBA00022982"/>
    </source>
</evidence>
<evidence type="ECO:0000313" key="8">
    <source>
        <dbReference type="EMBL" id="SHN51623.1"/>
    </source>
</evidence>
<dbReference type="Gene3D" id="1.20.1260.10">
    <property type="match status" value="1"/>
</dbReference>
<dbReference type="CDD" id="cd01041">
    <property type="entry name" value="Rubrerythrin"/>
    <property type="match status" value="1"/>
</dbReference>
<dbReference type="InterPro" id="IPR003251">
    <property type="entry name" value="Rr_diiron-bd_dom"/>
</dbReference>
<evidence type="ECO:0000256" key="3">
    <source>
        <dbReference type="ARBA" id="ARBA00022723"/>
    </source>
</evidence>
<dbReference type="SUPFAM" id="SSF57802">
    <property type="entry name" value="Rubredoxin-like"/>
    <property type="match status" value="1"/>
</dbReference>
<dbReference type="InterPro" id="IPR024934">
    <property type="entry name" value="Rubredoxin-like_dom"/>
</dbReference>
<feature type="domain" description="Ferritin-like diiron" evidence="7">
    <location>
        <begin position="10"/>
        <end position="140"/>
    </location>
</feature>
<feature type="domain" description="Rubredoxin-like" evidence="6">
    <location>
        <begin position="147"/>
        <end position="181"/>
    </location>
</feature>
<keyword evidence="2" id="KW-0813">Transport</keyword>
<dbReference type="InterPro" id="IPR009078">
    <property type="entry name" value="Ferritin-like_SF"/>
</dbReference>
<dbReference type="InterPro" id="IPR012347">
    <property type="entry name" value="Ferritin-like"/>
</dbReference>
<dbReference type="Pfam" id="PF02915">
    <property type="entry name" value="Rubrerythrin"/>
    <property type="match status" value="1"/>
</dbReference>
<keyword evidence="5" id="KW-0408">Iron</keyword>
<dbReference type="RefSeq" id="WP_072701053.1">
    <property type="nucleotide sequence ID" value="NZ_FRDH01000003.1"/>
</dbReference>
<keyword evidence="4" id="KW-0249">Electron transport</keyword>
<dbReference type="InterPro" id="IPR048574">
    <property type="entry name" value="RUBY_RBDX"/>
</dbReference>
<dbReference type="Pfam" id="PF21349">
    <property type="entry name" value="RUBY_RBDX"/>
    <property type="match status" value="1"/>
</dbReference>
<dbReference type="AlphaFoldDB" id="A0A1M7RZB0"/>
<evidence type="ECO:0000256" key="1">
    <source>
        <dbReference type="ARBA" id="ARBA00001965"/>
    </source>
</evidence>
<dbReference type="GO" id="GO:0016491">
    <property type="term" value="F:oxidoreductase activity"/>
    <property type="evidence" value="ECO:0007669"/>
    <property type="project" value="InterPro"/>
</dbReference>
<gene>
    <name evidence="8" type="ORF">SAMN02745247_00735</name>
</gene>